<evidence type="ECO:0000313" key="1">
    <source>
        <dbReference type="EMBL" id="JAD73984.1"/>
    </source>
</evidence>
<dbReference type="EMBL" id="GBRH01223911">
    <property type="protein sequence ID" value="JAD73984.1"/>
    <property type="molecule type" value="Transcribed_RNA"/>
</dbReference>
<reference evidence="1" key="2">
    <citation type="journal article" date="2015" name="Data Brief">
        <title>Shoot transcriptome of the giant reed, Arundo donax.</title>
        <authorList>
            <person name="Barrero R.A."/>
            <person name="Guerrero F.D."/>
            <person name="Moolhuijzen P."/>
            <person name="Goolsby J.A."/>
            <person name="Tidwell J."/>
            <person name="Bellgard S.E."/>
            <person name="Bellgard M.I."/>
        </authorList>
    </citation>
    <scope>NUCLEOTIDE SEQUENCE</scope>
    <source>
        <tissue evidence="1">Shoot tissue taken approximately 20 cm above the soil surface</tissue>
    </source>
</reference>
<dbReference type="AlphaFoldDB" id="A0A0A9CCC9"/>
<protein>
    <submittedName>
        <fullName evidence="1">Uncharacterized protein</fullName>
    </submittedName>
</protein>
<name>A0A0A9CCC9_ARUDO</name>
<sequence>MLGTPSQCTQESKYSSSFY</sequence>
<accession>A0A0A9CCC9</accession>
<organism evidence="1">
    <name type="scientific">Arundo donax</name>
    <name type="common">Giant reed</name>
    <name type="synonym">Donax arundinaceus</name>
    <dbReference type="NCBI Taxonomy" id="35708"/>
    <lineage>
        <taxon>Eukaryota</taxon>
        <taxon>Viridiplantae</taxon>
        <taxon>Streptophyta</taxon>
        <taxon>Embryophyta</taxon>
        <taxon>Tracheophyta</taxon>
        <taxon>Spermatophyta</taxon>
        <taxon>Magnoliopsida</taxon>
        <taxon>Liliopsida</taxon>
        <taxon>Poales</taxon>
        <taxon>Poaceae</taxon>
        <taxon>PACMAD clade</taxon>
        <taxon>Arundinoideae</taxon>
        <taxon>Arundineae</taxon>
        <taxon>Arundo</taxon>
    </lineage>
</organism>
<reference evidence="1" key="1">
    <citation type="submission" date="2014-09" db="EMBL/GenBank/DDBJ databases">
        <authorList>
            <person name="Magalhaes I.L.F."/>
            <person name="Oliveira U."/>
            <person name="Santos F.R."/>
            <person name="Vidigal T.H.D.A."/>
            <person name="Brescovit A.D."/>
            <person name="Santos A.J."/>
        </authorList>
    </citation>
    <scope>NUCLEOTIDE SEQUENCE</scope>
    <source>
        <tissue evidence="1">Shoot tissue taken approximately 20 cm above the soil surface</tissue>
    </source>
</reference>
<proteinExistence type="predicted"/>